<evidence type="ECO:0000256" key="3">
    <source>
        <dbReference type="ARBA" id="ARBA00011209"/>
    </source>
</evidence>
<dbReference type="GO" id="GO:0009263">
    <property type="term" value="P:deoxyribonucleotide biosynthetic process"/>
    <property type="evidence" value="ECO:0007669"/>
    <property type="project" value="InterPro"/>
</dbReference>
<sequence>MTEKYYKAINWNDMEDRVDKSAWSRLNDIIWEPRNVPVREDKKEFLQLDKPVQDALLHAFGALSFSSGLQMKNGLEQIKVDAITPEEAAVLNALQYLESIANKGYSYVINELTDSNTAKDVINWADDNPYLQKKIRILNKIYQGGDALQKKAANVILETALYHSGFYAPLYLFGQGKMVRTAEIVKLALRGTSFSGIYPGYKFRLGYQKLGKTEQAELKEWIDNLYDVLIDNEKKHIELMYKGTDWIDDVTHYLYYSVNKAYLNLGFSAKYPDTSDSINPIIEKGVIKNAVLEDFFFYTNDHSLTKFKEIK</sequence>
<evidence type="ECO:0000256" key="5">
    <source>
        <dbReference type="ARBA" id="ARBA00047754"/>
    </source>
</evidence>
<comment type="subunit">
    <text evidence="3">Tetramer of two alpha and two beta subunits.</text>
</comment>
<evidence type="ECO:0000256" key="1">
    <source>
        <dbReference type="ARBA" id="ARBA00001962"/>
    </source>
</evidence>
<comment type="catalytic activity">
    <reaction evidence="5">
        <text>a 2'-deoxyribonucleoside 5'-diphosphate + [thioredoxin]-disulfide + H2O = a ribonucleoside 5'-diphosphate + [thioredoxin]-dithiol</text>
        <dbReference type="Rhea" id="RHEA:23252"/>
        <dbReference type="Rhea" id="RHEA-COMP:10698"/>
        <dbReference type="Rhea" id="RHEA-COMP:10700"/>
        <dbReference type="ChEBI" id="CHEBI:15377"/>
        <dbReference type="ChEBI" id="CHEBI:29950"/>
        <dbReference type="ChEBI" id="CHEBI:50058"/>
        <dbReference type="ChEBI" id="CHEBI:57930"/>
        <dbReference type="ChEBI" id="CHEBI:73316"/>
        <dbReference type="EC" id="1.17.4.1"/>
    </reaction>
</comment>
<protein>
    <recommendedName>
        <fullName evidence="4">ribonucleoside-diphosphate reductase</fullName>
        <ecNumber evidence="4">1.17.4.1</ecNumber>
    </recommendedName>
</protein>
<dbReference type="Proteomes" id="UP000067598">
    <property type="component" value="Unassembled WGS sequence"/>
</dbReference>
<dbReference type="PATRIC" id="fig|47770.28.peg.36"/>
<dbReference type="RefSeq" id="WP_005725481.1">
    <property type="nucleotide sequence ID" value="NZ_AP025162.1"/>
</dbReference>
<dbReference type="EC" id="1.17.4.1" evidence="4"/>
<dbReference type="AlphaFoldDB" id="A0A125P6N0"/>
<proteinExistence type="inferred from homology"/>
<comment type="cofactor">
    <cofactor evidence="1">
        <name>Fe cation</name>
        <dbReference type="ChEBI" id="CHEBI:24875"/>
    </cofactor>
</comment>
<dbReference type="NCBIfam" id="NF007183">
    <property type="entry name" value="PRK09614.1-2"/>
    <property type="match status" value="1"/>
</dbReference>
<name>A0A125P6N0_9LACO</name>
<organism evidence="6 7">
    <name type="scientific">Lactobacillus crispatus</name>
    <dbReference type="NCBI Taxonomy" id="47770"/>
    <lineage>
        <taxon>Bacteria</taxon>
        <taxon>Bacillati</taxon>
        <taxon>Bacillota</taxon>
        <taxon>Bacilli</taxon>
        <taxon>Lactobacillales</taxon>
        <taxon>Lactobacillaceae</taxon>
        <taxon>Lactobacillus</taxon>
    </lineage>
</organism>
<dbReference type="UniPathway" id="UPA00326"/>
<evidence type="ECO:0000256" key="2">
    <source>
        <dbReference type="ARBA" id="ARBA00009303"/>
    </source>
</evidence>
<accession>A0A125P6N0</accession>
<dbReference type="EMBL" id="LJGP01000001">
    <property type="protein sequence ID" value="KWU04951.1"/>
    <property type="molecule type" value="Genomic_DNA"/>
</dbReference>
<dbReference type="SUPFAM" id="SSF47240">
    <property type="entry name" value="Ferritin-like"/>
    <property type="match status" value="1"/>
</dbReference>
<dbReference type="InterPro" id="IPR000358">
    <property type="entry name" value="RNR_small_fam"/>
</dbReference>
<dbReference type="InterPro" id="IPR033909">
    <property type="entry name" value="RNR_small"/>
</dbReference>
<dbReference type="Pfam" id="PF00268">
    <property type="entry name" value="Ribonuc_red_sm"/>
    <property type="match status" value="1"/>
</dbReference>
<evidence type="ECO:0000313" key="7">
    <source>
        <dbReference type="Proteomes" id="UP000067598"/>
    </source>
</evidence>
<reference evidence="6 7" key="1">
    <citation type="journal article" date="2016" name="Microbiology (Mosc.)">
        <title>Comparison of Lactobacillus crispatus isolates from Lactobacillus-dominated vaginal microbiomes with isolates from microbiomes containing bacterial vaginosis-associated bacteria.</title>
        <authorList>
            <person name="Abdelmaksoud A.A."/>
            <person name="Koparde V.N."/>
            <person name="Sheth N.U."/>
            <person name="Serrano M.G."/>
            <person name="Glascock A.L."/>
            <person name="Fettweis J.M."/>
            <person name="Strauss Iii J.F."/>
            <person name="Buck G.A."/>
            <person name="Jefferson K.K."/>
        </authorList>
    </citation>
    <scope>NUCLEOTIDE SEQUENCE [LARGE SCALE GENOMIC DNA]</scope>
    <source>
        <strain evidence="6 7">VMC3</strain>
    </source>
</reference>
<comment type="caution">
    <text evidence="6">The sequence shown here is derived from an EMBL/GenBank/DDBJ whole genome shotgun (WGS) entry which is preliminary data.</text>
</comment>
<dbReference type="GO" id="GO:0004748">
    <property type="term" value="F:ribonucleoside-diphosphate reductase activity, thioredoxin disulfide as acceptor"/>
    <property type="evidence" value="ECO:0007669"/>
    <property type="project" value="UniProtKB-EC"/>
</dbReference>
<dbReference type="CDD" id="cd01049">
    <property type="entry name" value="RNRR2"/>
    <property type="match status" value="1"/>
</dbReference>
<evidence type="ECO:0000256" key="4">
    <source>
        <dbReference type="ARBA" id="ARBA00012274"/>
    </source>
</evidence>
<dbReference type="Gene3D" id="1.10.620.20">
    <property type="entry name" value="Ribonucleotide Reductase, subunit A"/>
    <property type="match status" value="1"/>
</dbReference>
<dbReference type="InterPro" id="IPR009078">
    <property type="entry name" value="Ferritin-like_SF"/>
</dbReference>
<dbReference type="InterPro" id="IPR012348">
    <property type="entry name" value="RNR-like"/>
</dbReference>
<comment type="similarity">
    <text evidence="2">Belongs to the ribonucleoside diphosphate reductase small chain family.</text>
</comment>
<evidence type="ECO:0000313" key="6">
    <source>
        <dbReference type="EMBL" id="KWU04951.1"/>
    </source>
</evidence>
<gene>
    <name evidence="6" type="ORF">AEL95_00160</name>
</gene>